<dbReference type="Pfam" id="PF12222">
    <property type="entry name" value="PNGaseA"/>
    <property type="match status" value="2"/>
</dbReference>
<sequence>MVHLLSILATAARAEFFQINGTIHQFKHPAMRLAYTLFVVALASAELLSPAHWRDRVVNQHNLLEPQQRPSPKPLECFQVTSPIDTPRGLAVGDRIVEKHETLPSCSHRLMQHTFGNSYGKPFVGNYEPPPCEFDNVYINLTATSTGVQFDRLATMWLGDVEVWRTSTPEPTSEPGIVWHFLKDMTSYLSLWKKKQRFIFDLGNLINDKKPAPWKSLWKPPSSSLGASSAFVFPDTKAEAKVKLPRNVGSAILTVAATGQASEEFWWSNVPQSAVNYFDYNNGDELPGLGSFREVRVLIDGLEAGFAWPFPVVFTGGISPPLHRPMVGLEPLIFERVSMEVFGVTDKDGNDKPGLVHAGSNWVLSGKIFAWLDSKALAPSALPQISLGGMEYKADVIELGPTEFYYTHYVGRGISKRGMERTLATHFRYPINTTYHYQSPDGQNSLSLEATLSQGLNLAVTLGRSPFATGLAPFFDRLQKGVTGSMLHARRDGRAYFLQSPGRSVGAGQTSQQYQLMSQGSGLQGSNPLDNPGPILYERSTMVANETTVRDKEVVRGKTSIMSQPLGLEVDTVSGEPSVFAPMSLDRVGGTNIFFSKEHTNMARG</sequence>
<dbReference type="AlphaFoldDB" id="A0A086SX57"/>
<keyword evidence="3" id="KW-1185">Reference proteome</keyword>
<name>A0A086SX57_HAPC1</name>
<dbReference type="OrthoDB" id="1612078at2759"/>
<evidence type="ECO:0000259" key="1">
    <source>
        <dbReference type="Pfam" id="PF12222"/>
    </source>
</evidence>
<dbReference type="PANTHER" id="PTHR31104">
    <property type="entry name" value="PEPTIDE-N4-(N-ACETYL-BETA-GLUCOSAMINYL)ASPARAGINE AMIDASE A PROTEIN"/>
    <property type="match status" value="1"/>
</dbReference>
<dbReference type="InterPro" id="IPR021102">
    <property type="entry name" value="PNGase_A"/>
</dbReference>
<reference evidence="3" key="1">
    <citation type="journal article" date="2014" name="Genome Announc.">
        <title>Genome sequence and annotation of Acremonium chrysogenum, producer of the beta-lactam antibiotic cephalosporin C.</title>
        <authorList>
            <person name="Terfehr D."/>
            <person name="Dahlmann T.A."/>
            <person name="Specht T."/>
            <person name="Zadra I."/>
            <person name="Kuernsteiner H."/>
            <person name="Kueck U."/>
        </authorList>
    </citation>
    <scope>NUCLEOTIDE SEQUENCE [LARGE SCALE GENOMIC DNA]</scope>
    <source>
        <strain evidence="3">ATCC 11550 / CBS 779.69 / DSM 880 / IAM 14645 / JCM 23072 / IMI 49137</strain>
    </source>
</reference>
<accession>A0A086SX57</accession>
<dbReference type="EMBL" id="JPKY01000118">
    <property type="protein sequence ID" value="KFH41689.1"/>
    <property type="molecule type" value="Genomic_DNA"/>
</dbReference>
<evidence type="ECO:0000313" key="3">
    <source>
        <dbReference type="Proteomes" id="UP000029964"/>
    </source>
</evidence>
<protein>
    <submittedName>
        <fullName evidence="2">Peptide-N4-like protein</fullName>
    </submittedName>
</protein>
<dbReference type="InterPro" id="IPR056948">
    <property type="entry name" value="PNGaseA_N"/>
</dbReference>
<evidence type="ECO:0000313" key="2">
    <source>
        <dbReference type="EMBL" id="KFH41689.1"/>
    </source>
</evidence>
<feature type="domain" description="Peptide N-acetyl-beta-D-glucosaminyl asparaginase amidase A N-terminal" evidence="1">
    <location>
        <begin position="100"/>
        <end position="212"/>
    </location>
</feature>
<proteinExistence type="predicted"/>
<gene>
    <name evidence="2" type="ORF">ACRE_075730</name>
</gene>
<dbReference type="Proteomes" id="UP000029964">
    <property type="component" value="Unassembled WGS sequence"/>
</dbReference>
<feature type="domain" description="Peptide N-acetyl-beta-D-glucosaminyl asparaginase amidase A N-terminal" evidence="1">
    <location>
        <begin position="223"/>
        <end position="336"/>
    </location>
</feature>
<comment type="caution">
    <text evidence="2">The sequence shown here is derived from an EMBL/GenBank/DDBJ whole genome shotgun (WGS) entry which is preliminary data.</text>
</comment>
<dbReference type="HOGENOM" id="CLU_011027_0_1_1"/>
<organism evidence="2 3">
    <name type="scientific">Hapsidospora chrysogenum (strain ATCC 11550 / CBS 779.69 / DSM 880 / IAM 14645 / JCM 23072 / IMI 49137)</name>
    <name type="common">Acremonium chrysogenum</name>
    <dbReference type="NCBI Taxonomy" id="857340"/>
    <lineage>
        <taxon>Eukaryota</taxon>
        <taxon>Fungi</taxon>
        <taxon>Dikarya</taxon>
        <taxon>Ascomycota</taxon>
        <taxon>Pezizomycotina</taxon>
        <taxon>Sordariomycetes</taxon>
        <taxon>Hypocreomycetidae</taxon>
        <taxon>Hypocreales</taxon>
        <taxon>Bionectriaceae</taxon>
        <taxon>Hapsidospora</taxon>
    </lineage>
</organism>